<evidence type="ECO:0000256" key="6">
    <source>
        <dbReference type="SAM" id="MobiDB-lite"/>
    </source>
</evidence>
<feature type="region of interest" description="Disordered" evidence="6">
    <location>
        <begin position="66"/>
        <end position="107"/>
    </location>
</feature>
<feature type="compositionally biased region" description="Low complexity" evidence="6">
    <location>
        <begin position="257"/>
        <end position="270"/>
    </location>
</feature>
<accession>A0ABQ7NDC2</accession>
<comment type="subcellular location">
    <subcellularLocation>
        <location evidence="1">Nucleus</location>
    </subcellularLocation>
</comment>
<comment type="caution">
    <text evidence="8">The sequence shown here is derived from an EMBL/GenBank/DDBJ whole genome shotgun (WGS) entry which is preliminary data.</text>
</comment>
<dbReference type="PANTHER" id="PTHR31282">
    <property type="entry name" value="WRKY TRANSCRIPTION FACTOR 21-RELATED"/>
    <property type="match status" value="1"/>
</dbReference>
<feature type="compositionally biased region" description="Low complexity" evidence="6">
    <location>
        <begin position="68"/>
        <end position="78"/>
    </location>
</feature>
<evidence type="ECO:0000313" key="8">
    <source>
        <dbReference type="EMBL" id="KAG5408882.1"/>
    </source>
</evidence>
<keyword evidence="4" id="KW-0804">Transcription</keyword>
<keyword evidence="2" id="KW-0805">Transcription regulation</keyword>
<feature type="compositionally biased region" description="Basic and acidic residues" evidence="6">
    <location>
        <begin position="220"/>
        <end position="243"/>
    </location>
</feature>
<feature type="domain" description="WRKY" evidence="7">
    <location>
        <begin position="294"/>
        <end position="335"/>
    </location>
</feature>
<dbReference type="Proteomes" id="UP000823674">
    <property type="component" value="Chromosome A02"/>
</dbReference>
<evidence type="ECO:0000259" key="7">
    <source>
        <dbReference type="PROSITE" id="PS50811"/>
    </source>
</evidence>
<dbReference type="SMART" id="SM00774">
    <property type="entry name" value="WRKY"/>
    <property type="match status" value="2"/>
</dbReference>
<dbReference type="Gene3D" id="2.20.25.80">
    <property type="entry name" value="WRKY domain"/>
    <property type="match status" value="2"/>
</dbReference>
<sequence>MNTSHEKAVQAILYGQSCAKRLKLQLDHPMADGRSVSNYDLAKSIVHCFSSAISIFSDKPKSEDNLFSDLSSRDSSSSSPPPPLPQRSHSKKRKNNNTNSSENWRHDSPDPNYYDGFLWRKYGQKTIKQSKHQRSYYRCSYNIDHACGARKHEQKIKDNPPVYRTTYFGHHTCNINHNQDAGLTTVGDSVNDLENSRMIWFGEDLDQEKESHTSGLSVSVKHEEGSIKEETMDQSRHRGITSHDKDCQNVIKENHQPSPSGSYTPPSSSGSEIDMFDSDLLVEDLDLWDRYDMSYYRCSYNIDYACGAKKHEQKIKDNPPVYRTTYFGHHTCRINQNQDAGFTTIGDPVDNLENSRMIRFGQDLDQETIGLSVSVKDEKGIIKEETMDQCRGITGNDKDCQTVIKENHQSSPSGSYTPSSSGSEIDMFDSDLLVEDLDLWDRYDLYDF</sequence>
<reference evidence="8 9" key="1">
    <citation type="submission" date="2021-03" db="EMBL/GenBank/DDBJ databases">
        <authorList>
            <person name="King G.J."/>
            <person name="Bancroft I."/>
            <person name="Baten A."/>
            <person name="Bloomfield J."/>
            <person name="Borpatragohain P."/>
            <person name="He Z."/>
            <person name="Irish N."/>
            <person name="Irwin J."/>
            <person name="Liu K."/>
            <person name="Mauleon R.P."/>
            <person name="Moore J."/>
            <person name="Morris R."/>
            <person name="Ostergaard L."/>
            <person name="Wang B."/>
            <person name="Wells R."/>
        </authorList>
    </citation>
    <scope>NUCLEOTIDE SEQUENCE [LARGE SCALE GENOMIC DNA]</scope>
    <source>
        <strain evidence="8">R-o-18</strain>
        <tissue evidence="8">Leaf</tissue>
    </source>
</reference>
<keyword evidence="5" id="KW-0539">Nucleus</keyword>
<dbReference type="Pfam" id="PF03106">
    <property type="entry name" value="WRKY"/>
    <property type="match status" value="2"/>
</dbReference>
<dbReference type="PROSITE" id="PS50811">
    <property type="entry name" value="WRKY"/>
    <property type="match status" value="2"/>
</dbReference>
<protein>
    <recommendedName>
        <fullName evidence="7">WRKY domain-containing protein</fullName>
    </recommendedName>
</protein>
<evidence type="ECO:0000313" key="9">
    <source>
        <dbReference type="Proteomes" id="UP000823674"/>
    </source>
</evidence>
<evidence type="ECO:0000256" key="4">
    <source>
        <dbReference type="ARBA" id="ARBA00023163"/>
    </source>
</evidence>
<evidence type="ECO:0000256" key="3">
    <source>
        <dbReference type="ARBA" id="ARBA00023125"/>
    </source>
</evidence>
<evidence type="ECO:0000256" key="1">
    <source>
        <dbReference type="ARBA" id="ARBA00004123"/>
    </source>
</evidence>
<dbReference type="InterPro" id="IPR003657">
    <property type="entry name" value="WRKY_dom"/>
</dbReference>
<feature type="domain" description="WRKY" evidence="7">
    <location>
        <begin position="108"/>
        <end position="176"/>
    </location>
</feature>
<dbReference type="EMBL" id="JADBGQ010000002">
    <property type="protein sequence ID" value="KAG5408882.1"/>
    <property type="molecule type" value="Genomic_DNA"/>
</dbReference>
<feature type="region of interest" description="Disordered" evidence="6">
    <location>
        <begin position="251"/>
        <end position="270"/>
    </location>
</feature>
<dbReference type="SUPFAM" id="SSF118290">
    <property type="entry name" value="WRKY DNA-binding domain"/>
    <property type="match status" value="2"/>
</dbReference>
<gene>
    <name evidence="8" type="primary">A02p011140.1_BraROA</name>
    <name evidence="8" type="ORF">IGI04_005201</name>
</gene>
<keyword evidence="3" id="KW-0238">DNA-binding</keyword>
<keyword evidence="9" id="KW-1185">Reference proteome</keyword>
<proteinExistence type="predicted"/>
<dbReference type="InterPro" id="IPR036576">
    <property type="entry name" value="WRKY_dom_sf"/>
</dbReference>
<evidence type="ECO:0000256" key="2">
    <source>
        <dbReference type="ARBA" id="ARBA00023015"/>
    </source>
</evidence>
<organism evidence="8 9">
    <name type="scientific">Brassica rapa subsp. trilocularis</name>
    <dbReference type="NCBI Taxonomy" id="1813537"/>
    <lineage>
        <taxon>Eukaryota</taxon>
        <taxon>Viridiplantae</taxon>
        <taxon>Streptophyta</taxon>
        <taxon>Embryophyta</taxon>
        <taxon>Tracheophyta</taxon>
        <taxon>Spermatophyta</taxon>
        <taxon>Magnoliopsida</taxon>
        <taxon>eudicotyledons</taxon>
        <taxon>Gunneridae</taxon>
        <taxon>Pentapetalae</taxon>
        <taxon>rosids</taxon>
        <taxon>malvids</taxon>
        <taxon>Brassicales</taxon>
        <taxon>Brassicaceae</taxon>
        <taxon>Brassiceae</taxon>
        <taxon>Brassica</taxon>
    </lineage>
</organism>
<feature type="region of interest" description="Disordered" evidence="6">
    <location>
        <begin position="210"/>
        <end position="243"/>
    </location>
</feature>
<evidence type="ECO:0000256" key="5">
    <source>
        <dbReference type="ARBA" id="ARBA00023242"/>
    </source>
</evidence>
<name>A0ABQ7NDC2_BRACM</name>
<dbReference type="InterPro" id="IPR044810">
    <property type="entry name" value="WRKY_plant"/>
</dbReference>